<feature type="region of interest" description="Disordered" evidence="1">
    <location>
        <begin position="366"/>
        <end position="385"/>
    </location>
</feature>
<feature type="compositionally biased region" description="Polar residues" evidence="1">
    <location>
        <begin position="92"/>
        <end position="101"/>
    </location>
</feature>
<dbReference type="PANTHER" id="PTHR33223:SF10">
    <property type="entry name" value="AMINOTRANSFERASE-LIKE PLANT MOBILE DOMAIN-CONTAINING PROTEIN"/>
    <property type="match status" value="1"/>
</dbReference>
<dbReference type="AlphaFoldDB" id="A0AAQ3NTF1"/>
<dbReference type="Proteomes" id="UP001374535">
    <property type="component" value="Chromosome 4"/>
</dbReference>
<feature type="region of interest" description="Disordered" evidence="1">
    <location>
        <begin position="619"/>
        <end position="656"/>
    </location>
</feature>
<evidence type="ECO:0008006" key="4">
    <source>
        <dbReference type="Google" id="ProtNLM"/>
    </source>
</evidence>
<dbReference type="EMBL" id="CP144697">
    <property type="protein sequence ID" value="WVZ14467.1"/>
    <property type="molecule type" value="Genomic_DNA"/>
</dbReference>
<evidence type="ECO:0000313" key="3">
    <source>
        <dbReference type="Proteomes" id="UP001374535"/>
    </source>
</evidence>
<protein>
    <recommendedName>
        <fullName evidence="4">Retrotransposon gag domain-containing protein</fullName>
    </recommendedName>
</protein>
<feature type="region of interest" description="Disordered" evidence="1">
    <location>
        <begin position="305"/>
        <end position="326"/>
    </location>
</feature>
<evidence type="ECO:0000256" key="1">
    <source>
        <dbReference type="SAM" id="MobiDB-lite"/>
    </source>
</evidence>
<keyword evidence="3" id="KW-1185">Reference proteome</keyword>
<dbReference type="PANTHER" id="PTHR33223">
    <property type="entry name" value="CCHC-TYPE DOMAIN-CONTAINING PROTEIN"/>
    <property type="match status" value="1"/>
</dbReference>
<evidence type="ECO:0000313" key="2">
    <source>
        <dbReference type="EMBL" id="WVZ14467.1"/>
    </source>
</evidence>
<feature type="compositionally biased region" description="Basic and acidic residues" evidence="1">
    <location>
        <begin position="496"/>
        <end position="523"/>
    </location>
</feature>
<feature type="compositionally biased region" description="Polar residues" evidence="1">
    <location>
        <begin position="620"/>
        <end position="629"/>
    </location>
</feature>
<feature type="region of interest" description="Disordered" evidence="1">
    <location>
        <begin position="92"/>
        <end position="125"/>
    </location>
</feature>
<name>A0AAQ3NTF1_VIGMU</name>
<reference evidence="2 3" key="1">
    <citation type="journal article" date="2023" name="Life. Sci Alliance">
        <title>Evolutionary insights into 3D genome organization and epigenetic landscape of Vigna mungo.</title>
        <authorList>
            <person name="Junaid A."/>
            <person name="Singh B."/>
            <person name="Bhatia S."/>
        </authorList>
    </citation>
    <scope>NUCLEOTIDE SEQUENCE [LARGE SCALE GENOMIC DNA]</scope>
    <source>
        <strain evidence="2">Urdbean</strain>
    </source>
</reference>
<organism evidence="2 3">
    <name type="scientific">Vigna mungo</name>
    <name type="common">Black gram</name>
    <name type="synonym">Phaseolus mungo</name>
    <dbReference type="NCBI Taxonomy" id="3915"/>
    <lineage>
        <taxon>Eukaryota</taxon>
        <taxon>Viridiplantae</taxon>
        <taxon>Streptophyta</taxon>
        <taxon>Embryophyta</taxon>
        <taxon>Tracheophyta</taxon>
        <taxon>Spermatophyta</taxon>
        <taxon>Magnoliopsida</taxon>
        <taxon>eudicotyledons</taxon>
        <taxon>Gunneridae</taxon>
        <taxon>Pentapetalae</taxon>
        <taxon>rosids</taxon>
        <taxon>fabids</taxon>
        <taxon>Fabales</taxon>
        <taxon>Fabaceae</taxon>
        <taxon>Papilionoideae</taxon>
        <taxon>50 kb inversion clade</taxon>
        <taxon>NPAAA clade</taxon>
        <taxon>indigoferoid/millettioid clade</taxon>
        <taxon>Phaseoleae</taxon>
        <taxon>Vigna</taxon>
    </lineage>
</organism>
<gene>
    <name evidence="2" type="ORF">V8G54_012033</name>
</gene>
<feature type="compositionally biased region" description="Basic and acidic residues" evidence="1">
    <location>
        <begin position="530"/>
        <end position="550"/>
    </location>
</feature>
<feature type="region of interest" description="Disordered" evidence="1">
    <location>
        <begin position="476"/>
        <end position="562"/>
    </location>
</feature>
<sequence length="681" mass="78382">MTYKYEVKAKNQIEVHRTINTKGNRAVRLRQPSSQIEATKRSRLREQVEHQTEEAQIVATRSMEEEYNTRDLIAQMQAQIQAHARTIQHSVSTTKGGNNHQNENDGSRNRQPSQHTNPNDRGRREPSLLQIVQPSSLLPFTATIMQTLMSEKNPHVLEKYDGSTDPDNHLRIFTNAMTFYTDSDPYNTLPPNIVDCFATVQNLFRRQYASNRKQEITPAELVNTKQEKDETLKAFMKRYNETAQRVKDVNHTFIINNLPSCLRPEYFAERLNVRPPKTMDKLQERIAKFIHLKDMRNSRKKQQEVYAGGSKKEGRQSFNNNDKNGGMFHKDFIRTPRYEVKANNQVRLTEYLHPSPVKIEVHRTINTEGNRAESSGGDGRAYADDASSSSMSLLASSPIQRSIKNRVDVSNDEDDLNLSVILGYNWTSHEVTSYKAFKTRYYNVRIRKAVHAKGLRTNPFGVHATHLGHENLEKEQKLKDDEEDLSAFSGTSPLRSRLEDHRTVEINTERAVEIQKKQTERQKTTSSRTGSDRRYKRHEQGAGHMDESNIHRNKRDLNSGMGDLPGCFPGKCARTKHTGKTRGDLWGDSQHSWHLSKYLLDHPLLTPKRMVIAVKRTTEQSKPNGTWKRQNIKHPGGPGWDTLNRPPPEVSLVKPPQYRNTRLKDLLQFPHMSYPSLPEKV</sequence>
<accession>A0AAQ3NTF1</accession>
<proteinExistence type="predicted"/>